<dbReference type="InterPro" id="IPR015797">
    <property type="entry name" value="NUDIX_hydrolase-like_dom_sf"/>
</dbReference>
<dbReference type="InterPro" id="IPR022927">
    <property type="entry name" value="RppH"/>
</dbReference>
<feature type="region of interest" description="Disordered" evidence="2">
    <location>
        <begin position="31"/>
        <end position="61"/>
    </location>
</feature>
<dbReference type="GO" id="GO:0034432">
    <property type="term" value="F:bis(5'-adenosyl)-pentaphosphatase activity"/>
    <property type="evidence" value="ECO:0007669"/>
    <property type="project" value="TreeGrafter"/>
</dbReference>
<dbReference type="InterPro" id="IPR020084">
    <property type="entry name" value="NUDIX_hydrolase_CS"/>
</dbReference>
<evidence type="ECO:0000313" key="4">
    <source>
        <dbReference type="EMBL" id="KZM95778.1"/>
    </source>
</evidence>
<organism evidence="4">
    <name type="scientific">Daucus carota subsp. sativus</name>
    <name type="common">Carrot</name>
    <dbReference type="NCBI Taxonomy" id="79200"/>
    <lineage>
        <taxon>Eukaryota</taxon>
        <taxon>Viridiplantae</taxon>
        <taxon>Streptophyta</taxon>
        <taxon>Embryophyta</taxon>
        <taxon>Tracheophyta</taxon>
        <taxon>Spermatophyta</taxon>
        <taxon>Magnoliopsida</taxon>
        <taxon>eudicotyledons</taxon>
        <taxon>Gunneridae</taxon>
        <taxon>Pentapetalae</taxon>
        <taxon>asterids</taxon>
        <taxon>campanulids</taxon>
        <taxon>Apiales</taxon>
        <taxon>Apiaceae</taxon>
        <taxon>Apioideae</taxon>
        <taxon>Scandiceae</taxon>
        <taxon>Daucinae</taxon>
        <taxon>Daucus</taxon>
        <taxon>Daucus sect. Daucus</taxon>
    </lineage>
</organism>
<accession>A0A164ZDN2</accession>
<keyword evidence="1" id="KW-0378">Hydrolase</keyword>
<dbReference type="SUPFAM" id="SSF55811">
    <property type="entry name" value="Nudix"/>
    <property type="match status" value="1"/>
</dbReference>
<dbReference type="PROSITE" id="PS00893">
    <property type="entry name" value="NUDIX_BOX"/>
    <property type="match status" value="1"/>
</dbReference>
<comment type="caution">
    <text evidence="4">The sequence shown here is derived from an EMBL/GenBank/DDBJ whole genome shotgun (WGS) entry which is preliminary data.</text>
</comment>
<dbReference type="PROSITE" id="PS51462">
    <property type="entry name" value="NUDIX"/>
    <property type="match status" value="1"/>
</dbReference>
<feature type="compositionally biased region" description="Basic residues" evidence="2">
    <location>
        <begin position="33"/>
        <end position="43"/>
    </location>
</feature>
<evidence type="ECO:0000256" key="2">
    <source>
        <dbReference type="SAM" id="MobiDB-lite"/>
    </source>
</evidence>
<dbReference type="PANTHER" id="PTHR11839">
    <property type="entry name" value="UDP/ADP-SUGAR PYROPHOSPHATASE"/>
    <property type="match status" value="1"/>
</dbReference>
<dbReference type="GO" id="GO:0009507">
    <property type="term" value="C:chloroplast"/>
    <property type="evidence" value="ECO:0007669"/>
    <property type="project" value="TreeGrafter"/>
</dbReference>
<evidence type="ECO:0000256" key="1">
    <source>
        <dbReference type="ARBA" id="ARBA00022801"/>
    </source>
</evidence>
<protein>
    <recommendedName>
        <fullName evidence="3">Nudix hydrolase domain-containing protein</fullName>
    </recommendedName>
</protein>
<dbReference type="GO" id="GO:0006753">
    <property type="term" value="P:nucleoside phosphate metabolic process"/>
    <property type="evidence" value="ECO:0007669"/>
    <property type="project" value="TreeGrafter"/>
</dbReference>
<dbReference type="CDD" id="cd03671">
    <property type="entry name" value="NUDIX_Ap4A_hydrolase_plant_like"/>
    <property type="match status" value="1"/>
</dbReference>
<feature type="domain" description="Nudix hydrolase" evidence="3">
    <location>
        <begin position="317"/>
        <end position="491"/>
    </location>
</feature>
<gene>
    <name evidence="4" type="ORF">DCAR_019020</name>
</gene>
<dbReference type="EMBL" id="LNRQ01000005">
    <property type="protein sequence ID" value="KZM95778.1"/>
    <property type="molecule type" value="Genomic_DNA"/>
</dbReference>
<dbReference type="NCBIfam" id="NF001938">
    <property type="entry name" value="PRK00714.1-5"/>
    <property type="match status" value="1"/>
</dbReference>
<dbReference type="GO" id="GO:0008893">
    <property type="term" value="F:guanosine-3',5'-bis(diphosphate) 3'-diphosphatase activity"/>
    <property type="evidence" value="ECO:0007669"/>
    <property type="project" value="TreeGrafter"/>
</dbReference>
<dbReference type="Gramene" id="KZM95778">
    <property type="protein sequence ID" value="KZM95778"/>
    <property type="gene ID" value="DCAR_019020"/>
</dbReference>
<proteinExistence type="predicted"/>
<dbReference type="Gene3D" id="3.90.79.10">
    <property type="entry name" value="Nucleoside Triphosphate Pyrophosphohydrolase"/>
    <property type="match status" value="1"/>
</dbReference>
<name>A0A164ZDN2_DAUCS</name>
<dbReference type="GO" id="GO:0019693">
    <property type="term" value="P:ribose phosphate metabolic process"/>
    <property type="evidence" value="ECO:0007669"/>
    <property type="project" value="TreeGrafter"/>
</dbReference>
<dbReference type="Pfam" id="PF00293">
    <property type="entry name" value="NUDIX"/>
    <property type="match status" value="1"/>
</dbReference>
<dbReference type="AlphaFoldDB" id="A0A164ZDN2"/>
<feature type="compositionally biased region" description="Basic and acidic residues" evidence="2">
    <location>
        <begin position="44"/>
        <end position="61"/>
    </location>
</feature>
<dbReference type="InterPro" id="IPR000086">
    <property type="entry name" value="NUDIX_hydrolase_dom"/>
</dbReference>
<sequence length="501" mass="57197">MPVVRMRRSTRGFKVLRSGKRVWTDQLVEVGKKQPRKRARAKDKKVSAEKSVEEAPVLKDNEKVDDGFDMSREKIEMDVDEDTRKDSVKGREKPRGAVYVRKDKMGTVESPVSSTFGSFGVHKRRSLRLRKGRICSPLVAGNADGALPGDSSIGPDVFPCSSVESGQQAISSLVDNSITSVRKRKHSLPGLIENIDTSTCCTNILVIESDRCYRVEGAAFNLVKSDANQWFVAIEKDGTRRYDVIVQQVMRTCSFNRITHAVIWTCDNGWRLEFPNRRDWLIFKELYKELLPTEGNSYFSGSYSWQEKVMYSTSYQKWKRPAKNFFIKYSCRISKSKAPLRRFNANRITCSSSSMDSSPPGYRRNVGICLINSDNKGGIDESENPRDAAIRELREETGVTSAEIIAEVPHWLTYDFPPDVREKLNRQWGSDWKGQAQKWFLFRFTGKDAEINLLGDGTEKPEFGEWSWLSPEQVLDRAVEFKKSVYKEVLEVFSSHLNSNL</sequence>
<reference evidence="4" key="1">
    <citation type="journal article" date="2016" name="Nat. Genet.">
        <title>A high-quality carrot genome assembly provides new insights into carotenoid accumulation and asterid genome evolution.</title>
        <authorList>
            <person name="Iorizzo M."/>
            <person name="Ellison S."/>
            <person name="Senalik D."/>
            <person name="Zeng P."/>
            <person name="Satapoomin P."/>
            <person name="Huang J."/>
            <person name="Bowman M."/>
            <person name="Iovene M."/>
            <person name="Sanseverino W."/>
            <person name="Cavagnaro P."/>
            <person name="Yildiz M."/>
            <person name="Macko-Podgorni A."/>
            <person name="Moranska E."/>
            <person name="Grzebelus E."/>
            <person name="Grzebelus D."/>
            <person name="Ashrafi H."/>
            <person name="Zheng Z."/>
            <person name="Cheng S."/>
            <person name="Spooner D."/>
            <person name="Van Deynze A."/>
            <person name="Simon P."/>
        </authorList>
    </citation>
    <scope>NUCLEOTIDE SEQUENCE [LARGE SCALE GENOMIC DNA]</scope>
    <source>
        <tissue evidence="4">Leaf</tissue>
    </source>
</reference>
<dbReference type="PANTHER" id="PTHR11839:SF22">
    <property type="entry name" value="NUDIX HYDROLASE 26, CHLOROPLASTIC"/>
    <property type="match status" value="1"/>
</dbReference>
<evidence type="ECO:0000259" key="3">
    <source>
        <dbReference type="PROSITE" id="PS51462"/>
    </source>
</evidence>